<keyword evidence="2" id="KW-1185">Reference proteome</keyword>
<accession>A0A8J3LQ10</accession>
<dbReference type="AlphaFoldDB" id="A0A8J3LQ10"/>
<reference evidence="1" key="1">
    <citation type="submission" date="2021-01" db="EMBL/GenBank/DDBJ databases">
        <title>Whole genome shotgun sequence of Planosporangium flavigriseum NBRC 105377.</title>
        <authorList>
            <person name="Komaki H."/>
            <person name="Tamura T."/>
        </authorList>
    </citation>
    <scope>NUCLEOTIDE SEQUENCE</scope>
    <source>
        <strain evidence="1">NBRC 105377</strain>
    </source>
</reference>
<dbReference type="Proteomes" id="UP000653674">
    <property type="component" value="Unassembled WGS sequence"/>
</dbReference>
<sequence length="69" mass="7427">MLGIDTGRYPLYEVHPEVSFQAMAGKALPHPKHTWAGGSLRRRLLADAGIDLPGDLGDAGRGQALAIRY</sequence>
<gene>
    <name evidence="1" type="ORF">Pfl04_51260</name>
</gene>
<proteinExistence type="predicted"/>
<dbReference type="EMBL" id="BONU01000074">
    <property type="protein sequence ID" value="GIG76722.1"/>
    <property type="molecule type" value="Genomic_DNA"/>
</dbReference>
<evidence type="ECO:0000313" key="2">
    <source>
        <dbReference type="Proteomes" id="UP000653674"/>
    </source>
</evidence>
<comment type="caution">
    <text evidence="1">The sequence shown here is derived from an EMBL/GenBank/DDBJ whole genome shotgun (WGS) entry which is preliminary data.</text>
</comment>
<dbReference type="Pfam" id="PF04250">
    <property type="entry name" value="DUF429"/>
    <property type="match status" value="1"/>
</dbReference>
<evidence type="ECO:0000313" key="1">
    <source>
        <dbReference type="EMBL" id="GIG76722.1"/>
    </source>
</evidence>
<dbReference type="InterPro" id="IPR007362">
    <property type="entry name" value="DUF429"/>
</dbReference>
<name>A0A8J3LQ10_9ACTN</name>
<protein>
    <submittedName>
        <fullName evidence="1">Uncharacterized protein</fullName>
    </submittedName>
</protein>
<organism evidence="1 2">
    <name type="scientific">Planosporangium flavigriseum</name>
    <dbReference type="NCBI Taxonomy" id="373681"/>
    <lineage>
        <taxon>Bacteria</taxon>
        <taxon>Bacillati</taxon>
        <taxon>Actinomycetota</taxon>
        <taxon>Actinomycetes</taxon>
        <taxon>Micromonosporales</taxon>
        <taxon>Micromonosporaceae</taxon>
        <taxon>Planosporangium</taxon>
    </lineage>
</organism>